<evidence type="ECO:0000313" key="1">
    <source>
        <dbReference type="EMBL" id="TLV02520.1"/>
    </source>
</evidence>
<comment type="caution">
    <text evidence="1">The sequence shown here is derived from an EMBL/GenBank/DDBJ whole genome shotgun (WGS) entry which is preliminary data.</text>
</comment>
<proteinExistence type="predicted"/>
<dbReference type="Proteomes" id="UP000306402">
    <property type="component" value="Unassembled WGS sequence"/>
</dbReference>
<dbReference type="EMBL" id="VCEJ01000002">
    <property type="protein sequence ID" value="TLV02520.1"/>
    <property type="molecule type" value="Genomic_DNA"/>
</dbReference>
<gene>
    <name evidence="1" type="ORF">FEN17_02545</name>
</gene>
<evidence type="ECO:0000313" key="2">
    <source>
        <dbReference type="Proteomes" id="UP000306402"/>
    </source>
</evidence>
<organism evidence="1 2">
    <name type="scientific">Dyadobacter luticola</name>
    <dbReference type="NCBI Taxonomy" id="1979387"/>
    <lineage>
        <taxon>Bacteria</taxon>
        <taxon>Pseudomonadati</taxon>
        <taxon>Bacteroidota</taxon>
        <taxon>Cytophagia</taxon>
        <taxon>Cytophagales</taxon>
        <taxon>Spirosomataceae</taxon>
        <taxon>Dyadobacter</taxon>
    </lineage>
</organism>
<reference evidence="1 2" key="1">
    <citation type="submission" date="2019-05" db="EMBL/GenBank/DDBJ databases">
        <authorList>
            <person name="Qu J.-H."/>
        </authorList>
    </citation>
    <scope>NUCLEOTIDE SEQUENCE [LARGE SCALE GENOMIC DNA]</scope>
    <source>
        <strain evidence="1 2">T17</strain>
    </source>
</reference>
<name>A0A5R9L2N8_9BACT</name>
<dbReference type="RefSeq" id="WP_138363731.1">
    <property type="nucleotide sequence ID" value="NZ_VCEJ01000002.1"/>
</dbReference>
<accession>A0A5R9L2N8</accession>
<protein>
    <submittedName>
        <fullName evidence="1">Uncharacterized protein</fullName>
    </submittedName>
</protein>
<dbReference type="AlphaFoldDB" id="A0A5R9L2N8"/>
<keyword evidence="2" id="KW-1185">Reference proteome</keyword>
<sequence>MMKALGKYVVFLFILLLVGRGTASAYSHRSAARQRLQRRLEKSGEATLNDAFHRQAVIRAELNTDTKSHDGTYPEEKEEELYKSAFAKTYTQPCNDLYSFFNQIPVHLFDQVKEVLPFFTHWFYSSSSRYLRLRVLRI</sequence>